<dbReference type="InterPro" id="IPR026888">
    <property type="entry name" value="AcetylCoA_hyd_C"/>
</dbReference>
<dbReference type="SUPFAM" id="SSF100950">
    <property type="entry name" value="NagB/RpiA/CoA transferase-like"/>
    <property type="match status" value="1"/>
</dbReference>
<proteinExistence type="predicted"/>
<feature type="domain" description="Acetyl-CoA hydrolase/transferase C-terminal" evidence="1">
    <location>
        <begin position="1"/>
        <end position="54"/>
    </location>
</feature>
<evidence type="ECO:0000313" key="2">
    <source>
        <dbReference type="EMBL" id="SKC72049.1"/>
    </source>
</evidence>
<keyword evidence="3" id="KW-1185">Reference proteome</keyword>
<dbReference type="InterPro" id="IPR046433">
    <property type="entry name" value="ActCoA_hydro"/>
</dbReference>
<sequence length="55" mass="5634">MVSINTTIEVDLTGQCAAESIGHIQISGTGGQADNVIGAQIFPEGKLIIALYSTS</sequence>
<dbReference type="InterPro" id="IPR038460">
    <property type="entry name" value="AcetylCoA_hyd_C_sf"/>
</dbReference>
<dbReference type="PANTHER" id="PTHR21432">
    <property type="entry name" value="ACETYL-COA HYDROLASE-RELATED"/>
    <property type="match status" value="1"/>
</dbReference>
<dbReference type="RefSeq" id="WP_280175274.1">
    <property type="nucleotide sequence ID" value="NZ_FUZT01000006.1"/>
</dbReference>
<dbReference type="Pfam" id="PF13336">
    <property type="entry name" value="AcetylCoA_hyd_C"/>
    <property type="match status" value="1"/>
</dbReference>
<evidence type="ECO:0000259" key="1">
    <source>
        <dbReference type="Pfam" id="PF13336"/>
    </source>
</evidence>
<evidence type="ECO:0000313" key="3">
    <source>
        <dbReference type="Proteomes" id="UP000190285"/>
    </source>
</evidence>
<dbReference type="Proteomes" id="UP000190285">
    <property type="component" value="Unassembled WGS sequence"/>
</dbReference>
<dbReference type="EMBL" id="FUZT01000006">
    <property type="protein sequence ID" value="SKC72049.1"/>
    <property type="molecule type" value="Genomic_DNA"/>
</dbReference>
<dbReference type="STRING" id="36842.SAMN02194393_02556"/>
<dbReference type="GO" id="GO:0006083">
    <property type="term" value="P:acetate metabolic process"/>
    <property type="evidence" value="ECO:0007669"/>
    <property type="project" value="InterPro"/>
</dbReference>
<gene>
    <name evidence="2" type="ORF">SAMN02194393_02556</name>
</gene>
<name>A0A1T5L8R8_9FIRM</name>
<reference evidence="2 3" key="1">
    <citation type="submission" date="2017-02" db="EMBL/GenBank/DDBJ databases">
        <authorList>
            <person name="Peterson S.W."/>
        </authorList>
    </citation>
    <scope>NUCLEOTIDE SEQUENCE [LARGE SCALE GENOMIC DNA]</scope>
    <source>
        <strain evidence="2 3">M1</strain>
    </source>
</reference>
<keyword evidence="2" id="KW-0378">Hydrolase</keyword>
<dbReference type="GO" id="GO:0016787">
    <property type="term" value="F:hydrolase activity"/>
    <property type="evidence" value="ECO:0007669"/>
    <property type="project" value="UniProtKB-KW"/>
</dbReference>
<dbReference type="Gene3D" id="3.40.1080.20">
    <property type="entry name" value="Acetyl-CoA hydrolase/transferase C-terminal domain"/>
    <property type="match status" value="1"/>
</dbReference>
<dbReference type="PANTHER" id="PTHR21432:SF20">
    <property type="entry name" value="ACETYL-COA HYDROLASE"/>
    <property type="match status" value="1"/>
</dbReference>
<protein>
    <submittedName>
        <fullName evidence="2">Acetyl-CoA hydrolase</fullName>
    </submittedName>
</protein>
<organism evidence="2 3">
    <name type="scientific">Maledivibacter halophilus</name>
    <dbReference type="NCBI Taxonomy" id="36842"/>
    <lineage>
        <taxon>Bacteria</taxon>
        <taxon>Bacillati</taxon>
        <taxon>Bacillota</taxon>
        <taxon>Clostridia</taxon>
        <taxon>Peptostreptococcales</taxon>
        <taxon>Caminicellaceae</taxon>
        <taxon>Maledivibacter</taxon>
    </lineage>
</organism>
<dbReference type="GO" id="GO:0008775">
    <property type="term" value="F:acetate CoA-transferase activity"/>
    <property type="evidence" value="ECO:0007669"/>
    <property type="project" value="InterPro"/>
</dbReference>
<dbReference type="AlphaFoldDB" id="A0A1T5L8R8"/>
<accession>A0A1T5L8R8</accession>
<dbReference type="InterPro" id="IPR037171">
    <property type="entry name" value="NagB/RpiA_transferase-like"/>
</dbReference>